<protein>
    <submittedName>
        <fullName evidence="9">Agamous-like MADS-box protein AGL65</fullName>
    </submittedName>
</protein>
<feature type="compositionally biased region" description="Basic and acidic residues" evidence="6">
    <location>
        <begin position="1"/>
        <end position="10"/>
    </location>
</feature>
<evidence type="ECO:0000256" key="4">
    <source>
        <dbReference type="ARBA" id="ARBA00023163"/>
    </source>
</evidence>
<comment type="subcellular location">
    <subcellularLocation>
        <location evidence="1">Nucleus</location>
    </subcellularLocation>
</comment>
<dbReference type="GO" id="GO:0046983">
    <property type="term" value="F:protein dimerization activity"/>
    <property type="evidence" value="ECO:0007669"/>
    <property type="project" value="InterPro"/>
</dbReference>
<evidence type="ECO:0000256" key="3">
    <source>
        <dbReference type="ARBA" id="ARBA00023125"/>
    </source>
</evidence>
<reference evidence="9" key="1">
    <citation type="submission" date="2025-08" db="UniProtKB">
        <authorList>
            <consortium name="RefSeq"/>
        </authorList>
    </citation>
    <scope>IDENTIFICATION</scope>
</reference>
<dbReference type="InterPro" id="IPR002100">
    <property type="entry name" value="TF_MADSbox"/>
</dbReference>
<keyword evidence="4" id="KW-0804">Transcription</keyword>
<dbReference type="SUPFAM" id="SSF55455">
    <property type="entry name" value="SRF-like"/>
    <property type="match status" value="1"/>
</dbReference>
<dbReference type="RefSeq" id="XP_039145412.1">
    <property type="nucleotide sequence ID" value="XM_039289478.1"/>
</dbReference>
<evidence type="ECO:0000259" key="7">
    <source>
        <dbReference type="PROSITE" id="PS50066"/>
    </source>
</evidence>
<keyword evidence="8" id="KW-1185">Reference proteome</keyword>
<keyword evidence="3" id="KW-0238">DNA-binding</keyword>
<evidence type="ECO:0000256" key="5">
    <source>
        <dbReference type="ARBA" id="ARBA00023242"/>
    </source>
</evidence>
<dbReference type="CDD" id="cd00120">
    <property type="entry name" value="MADS"/>
    <property type="match status" value="1"/>
</dbReference>
<dbReference type="GO" id="GO:0003677">
    <property type="term" value="F:DNA binding"/>
    <property type="evidence" value="ECO:0007669"/>
    <property type="project" value="UniProtKB-KW"/>
</dbReference>
<accession>A0AB40D143</accession>
<feature type="region of interest" description="Disordered" evidence="6">
    <location>
        <begin position="74"/>
        <end position="101"/>
    </location>
</feature>
<evidence type="ECO:0000313" key="9">
    <source>
        <dbReference type="RefSeq" id="XP_039145412.1"/>
    </source>
</evidence>
<dbReference type="Pfam" id="PF00319">
    <property type="entry name" value="SRF-TF"/>
    <property type="match status" value="1"/>
</dbReference>
<organism evidence="8 9">
    <name type="scientific">Dioscorea cayennensis subsp. rotundata</name>
    <name type="common">White Guinea yam</name>
    <name type="synonym">Dioscorea rotundata</name>
    <dbReference type="NCBI Taxonomy" id="55577"/>
    <lineage>
        <taxon>Eukaryota</taxon>
        <taxon>Viridiplantae</taxon>
        <taxon>Streptophyta</taxon>
        <taxon>Embryophyta</taxon>
        <taxon>Tracheophyta</taxon>
        <taxon>Spermatophyta</taxon>
        <taxon>Magnoliopsida</taxon>
        <taxon>Liliopsida</taxon>
        <taxon>Dioscoreales</taxon>
        <taxon>Dioscoreaceae</taxon>
        <taxon>Dioscorea</taxon>
    </lineage>
</organism>
<dbReference type="PANTHER" id="PTHR48019">
    <property type="entry name" value="SERUM RESPONSE FACTOR HOMOLOG"/>
    <property type="match status" value="1"/>
</dbReference>
<dbReference type="InterPro" id="IPR050142">
    <property type="entry name" value="MADS-box/MEF2_TF"/>
</dbReference>
<evidence type="ECO:0000256" key="6">
    <source>
        <dbReference type="SAM" id="MobiDB-lite"/>
    </source>
</evidence>
<dbReference type="InterPro" id="IPR036879">
    <property type="entry name" value="TF_MADSbox_sf"/>
</dbReference>
<evidence type="ECO:0000256" key="1">
    <source>
        <dbReference type="ARBA" id="ARBA00004123"/>
    </source>
</evidence>
<proteinExistence type="predicted"/>
<keyword evidence="5" id="KW-0539">Nucleus</keyword>
<dbReference type="GO" id="GO:0005634">
    <property type="term" value="C:nucleus"/>
    <property type="evidence" value="ECO:0007669"/>
    <property type="project" value="UniProtKB-SubCell"/>
</dbReference>
<feature type="domain" description="MADS-box" evidence="7">
    <location>
        <begin position="1"/>
        <end position="53"/>
    </location>
</feature>
<sequence>MAREKVEVTRKATANKRQGTFTKRKKGLTKKVRELSILCGVQVALLAFSPSGKPNLILGENSFLGDVLNAYAKTSPREREKSKHGHLKSLNKSCQKQGHEMNMELLTAEG</sequence>
<dbReference type="SMART" id="SM00432">
    <property type="entry name" value="MADS"/>
    <property type="match status" value="1"/>
</dbReference>
<dbReference type="Proteomes" id="UP001515500">
    <property type="component" value="Chromosome 18"/>
</dbReference>
<dbReference type="Gene3D" id="3.40.1810.10">
    <property type="entry name" value="Transcription factor, MADS-box"/>
    <property type="match status" value="1"/>
</dbReference>
<feature type="region of interest" description="Disordered" evidence="6">
    <location>
        <begin position="1"/>
        <end position="25"/>
    </location>
</feature>
<evidence type="ECO:0000313" key="8">
    <source>
        <dbReference type="Proteomes" id="UP001515500"/>
    </source>
</evidence>
<dbReference type="AlphaFoldDB" id="A0AB40D143"/>
<keyword evidence="2" id="KW-0805">Transcription regulation</keyword>
<dbReference type="PROSITE" id="PS50066">
    <property type="entry name" value="MADS_BOX_2"/>
    <property type="match status" value="1"/>
</dbReference>
<dbReference type="PRINTS" id="PR00404">
    <property type="entry name" value="MADSDOMAIN"/>
</dbReference>
<evidence type="ECO:0000256" key="2">
    <source>
        <dbReference type="ARBA" id="ARBA00023015"/>
    </source>
</evidence>
<dbReference type="GeneID" id="120282642"/>
<name>A0AB40D143_DIOCR</name>
<gene>
    <name evidence="9" type="primary">LOC120282642</name>
</gene>